<dbReference type="Proteomes" id="UP001193680">
    <property type="component" value="Unassembled WGS sequence"/>
</dbReference>
<gene>
    <name evidence="7" type="ORF">H8792_005300</name>
</gene>
<protein>
    <submittedName>
        <fullName evidence="7">GMC family oxidoreductase</fullName>
    </submittedName>
</protein>
<dbReference type="InterPro" id="IPR007867">
    <property type="entry name" value="GMC_OxRtase_C"/>
</dbReference>
<comment type="caution">
    <text evidence="7">The sequence shown here is derived from an EMBL/GenBank/DDBJ whole genome shotgun (WGS) entry which is preliminary data.</text>
</comment>
<sequence length="559" mass="61576">MSRDYDVCVIGSGAGGGPVALTLAQAGYSVLVLEKGPWLTEKDFYKDELSCCRYPVYTPDLADEKHVLQQQNDFGEWVGESTEASGWDFWNGNLVGGSSNLMSGFFHRLKPQDFRLLSEFGPIEGANIADWPIQYQDLEPYYSKVETEVGISGRIVKHRFLEPRSTEDFPMPPTQEHPIVKHIDQACSDLGYQALPTPRAILSQPKNGRRSCEYSGFCGSYGCSSGAKGSSRAALLDRALQTGNCHIQADSKVNRLISDAKGKVIEAEYVDVEGKVKRVSAKIFVVACQAVETSRLLLASTGPKHPNGLANNHGQVGKNLLFSAGGAGSGDFIYSEMDRLSATELNKRGPFVNRNLQEWYFIDDKEFGGKAKGGTIDFLLRHPNALPQAFPQKWDDNGDLVWGESLQKRLKSAFSDKQTLNFEVFNDWLPTDNCFVSLDNTVKDRWQQPVASIRLGYHPHDLKVGRYLSDKAEDVLRQMGAKNVSSSVSGSPAQNLMAGGCRFGNDIKTSVLDADCRAHDVENLYVTDGSFMPTGGSVTYTWTIYANAFRVADKILAAL</sequence>
<dbReference type="Pfam" id="PF05199">
    <property type="entry name" value="GMC_oxred_C"/>
    <property type="match status" value="1"/>
</dbReference>
<dbReference type="InterPro" id="IPR036188">
    <property type="entry name" value="FAD/NAD-bd_sf"/>
</dbReference>
<dbReference type="EMBL" id="JACBGI020000006">
    <property type="protein sequence ID" value="MBF6057752.1"/>
    <property type="molecule type" value="Genomic_DNA"/>
</dbReference>
<feature type="domain" description="Glucose-methanol-choline oxidoreductase C-terminal" evidence="6">
    <location>
        <begin position="430"/>
        <end position="548"/>
    </location>
</feature>
<keyword evidence="8" id="KW-1185">Reference proteome</keyword>
<evidence type="ECO:0000313" key="8">
    <source>
        <dbReference type="Proteomes" id="UP001193680"/>
    </source>
</evidence>
<reference evidence="7 8" key="1">
    <citation type="submission" date="2020-11" db="EMBL/GenBank/DDBJ databases">
        <title>Sulfur oxidizing isolate from Hospital Hole Sinkhole.</title>
        <authorList>
            <person name="Scott K.M."/>
        </authorList>
    </citation>
    <scope>NUCLEOTIDE SEQUENCE [LARGE SCALE GENOMIC DNA]</scope>
    <source>
        <strain evidence="7 8">HH1</strain>
    </source>
</reference>
<dbReference type="Gene3D" id="3.50.50.60">
    <property type="entry name" value="FAD/NAD(P)-binding domain"/>
    <property type="match status" value="2"/>
</dbReference>
<dbReference type="InterPro" id="IPR000172">
    <property type="entry name" value="GMC_OxRdtase_N"/>
</dbReference>
<organism evidence="7 8">
    <name type="scientific">Thiomicrorhabdus heinhorstiae</name>
    <dbReference type="NCBI Taxonomy" id="2748010"/>
    <lineage>
        <taxon>Bacteria</taxon>
        <taxon>Pseudomonadati</taxon>
        <taxon>Pseudomonadota</taxon>
        <taxon>Gammaproteobacteria</taxon>
        <taxon>Thiotrichales</taxon>
        <taxon>Piscirickettsiaceae</taxon>
        <taxon>Thiomicrorhabdus</taxon>
    </lineage>
</organism>
<keyword evidence="2" id="KW-0285">Flavoprotein</keyword>
<evidence type="ECO:0000313" key="7">
    <source>
        <dbReference type="EMBL" id="MBF6057752.1"/>
    </source>
</evidence>
<evidence type="ECO:0000256" key="3">
    <source>
        <dbReference type="ARBA" id="ARBA00022827"/>
    </source>
</evidence>
<dbReference type="PANTHER" id="PTHR46056:SF12">
    <property type="entry name" value="LONG-CHAIN-ALCOHOL OXIDASE"/>
    <property type="match status" value="1"/>
</dbReference>
<name>A0ABS0C085_9GAMM</name>
<keyword evidence="3" id="KW-0274">FAD</keyword>
<accession>A0ABS0C085</accession>
<dbReference type="PANTHER" id="PTHR46056">
    <property type="entry name" value="LONG-CHAIN-ALCOHOL OXIDASE"/>
    <property type="match status" value="1"/>
</dbReference>
<proteinExistence type="inferred from homology"/>
<keyword evidence="4" id="KW-0560">Oxidoreductase</keyword>
<dbReference type="SUPFAM" id="SSF51905">
    <property type="entry name" value="FAD/NAD(P)-binding domain"/>
    <property type="match status" value="1"/>
</dbReference>
<evidence type="ECO:0000256" key="2">
    <source>
        <dbReference type="ARBA" id="ARBA00022630"/>
    </source>
</evidence>
<comment type="similarity">
    <text evidence="1">Belongs to the GMC oxidoreductase family.</text>
</comment>
<evidence type="ECO:0000259" key="6">
    <source>
        <dbReference type="Pfam" id="PF05199"/>
    </source>
</evidence>
<evidence type="ECO:0000256" key="1">
    <source>
        <dbReference type="ARBA" id="ARBA00010790"/>
    </source>
</evidence>
<feature type="domain" description="Glucose-methanol-choline oxidoreductase N-terminal" evidence="5">
    <location>
        <begin position="90"/>
        <end position="320"/>
    </location>
</feature>
<dbReference type="Pfam" id="PF00732">
    <property type="entry name" value="GMC_oxred_N"/>
    <property type="match status" value="1"/>
</dbReference>
<dbReference type="RefSeq" id="WP_185977898.1">
    <property type="nucleotide sequence ID" value="NZ_JACBGI020000006.1"/>
</dbReference>
<evidence type="ECO:0000256" key="4">
    <source>
        <dbReference type="ARBA" id="ARBA00023002"/>
    </source>
</evidence>
<evidence type="ECO:0000259" key="5">
    <source>
        <dbReference type="Pfam" id="PF00732"/>
    </source>
</evidence>